<dbReference type="InterPro" id="IPR038332">
    <property type="entry name" value="PPE_sf"/>
</dbReference>
<dbReference type="Gene3D" id="1.10.287.850">
    <property type="entry name" value="HP0062-like domain"/>
    <property type="match status" value="1"/>
</dbReference>
<keyword evidence="3" id="KW-1185">Reference proteome</keyword>
<dbReference type="Proteomes" id="UP000465360">
    <property type="component" value="Unassembled WGS sequence"/>
</dbReference>
<dbReference type="AlphaFoldDB" id="A0A7I9YUM0"/>
<evidence type="ECO:0000313" key="2">
    <source>
        <dbReference type="EMBL" id="GFG92282.1"/>
    </source>
</evidence>
<feature type="domain" description="PE" evidence="1">
    <location>
        <begin position="30"/>
        <end position="120"/>
    </location>
</feature>
<gene>
    <name evidence="2" type="ORF">MBOU_43240</name>
</gene>
<accession>A0A7I9YUM0</accession>
<proteinExistence type="predicted"/>
<dbReference type="Pfam" id="PF21526">
    <property type="entry name" value="PGRS"/>
    <property type="match status" value="1"/>
</dbReference>
<dbReference type="InterPro" id="IPR048996">
    <property type="entry name" value="PGRS_rpt"/>
</dbReference>
<dbReference type="Pfam" id="PF00934">
    <property type="entry name" value="PE"/>
    <property type="match status" value="1"/>
</dbReference>
<dbReference type="EMBL" id="BLKZ01000001">
    <property type="protein sequence ID" value="GFG92282.1"/>
    <property type="molecule type" value="Genomic_DNA"/>
</dbReference>
<evidence type="ECO:0000259" key="1">
    <source>
        <dbReference type="Pfam" id="PF00934"/>
    </source>
</evidence>
<evidence type="ECO:0000313" key="3">
    <source>
        <dbReference type="Proteomes" id="UP000465360"/>
    </source>
</evidence>
<name>A0A7I9YUM0_MYCBU</name>
<dbReference type="InterPro" id="IPR000084">
    <property type="entry name" value="PE-PGRS_N"/>
</dbReference>
<reference evidence="2 3" key="1">
    <citation type="journal article" date="2019" name="Emerg. Microbes Infect.">
        <title>Comprehensive subspecies identification of 175 nontuberculous mycobacteria species based on 7547 genomic profiles.</title>
        <authorList>
            <person name="Matsumoto Y."/>
            <person name="Kinjo T."/>
            <person name="Motooka D."/>
            <person name="Nabeya D."/>
            <person name="Jung N."/>
            <person name="Uechi K."/>
            <person name="Horii T."/>
            <person name="Iida T."/>
            <person name="Fujita J."/>
            <person name="Nakamura S."/>
        </authorList>
    </citation>
    <scope>NUCLEOTIDE SEQUENCE [LARGE SCALE GENOMIC DNA]</scope>
    <source>
        <strain evidence="2 3">JCM 30725</strain>
    </source>
</reference>
<organism evidence="2 3">
    <name type="scientific">Mycobacterium bourgelatii</name>
    <dbReference type="NCBI Taxonomy" id="1273442"/>
    <lineage>
        <taxon>Bacteria</taxon>
        <taxon>Bacillati</taxon>
        <taxon>Actinomycetota</taxon>
        <taxon>Actinomycetes</taxon>
        <taxon>Mycobacteriales</taxon>
        <taxon>Mycobacteriaceae</taxon>
        <taxon>Mycobacterium</taxon>
    </lineage>
</organism>
<protein>
    <recommendedName>
        <fullName evidence="1">PE domain-containing protein</fullName>
    </recommendedName>
</protein>
<sequence length="258" mass="24422">MSNTPLSGALLDDNTVAALVTQGAAMSSYVIALPQVLAAAAEDLTGIGSAVTAANATAANSTTSLAVAAGDEVSAAISALFGSYALEYQAVSGQVAQFHEQFVRAVASGGLMYSTAEATNAGVLQPILDLINLPTNVLFGRPLIGNGTDGAPGTGQAGGPAGFLIGNGGNGGSGGIGQAGGPGGDSGLLFGNGGAGGAAGPALRARWARPVGAAGPVGSWAGLADPAGPAGRAGTAVSTRPGAPAGWVVPAASPGRCC</sequence>
<comment type="caution">
    <text evidence="2">The sequence shown here is derived from an EMBL/GenBank/DDBJ whole genome shotgun (WGS) entry which is preliminary data.</text>
</comment>
<dbReference type="SUPFAM" id="SSF140459">
    <property type="entry name" value="PE/PPE dimer-like"/>
    <property type="match status" value="1"/>
</dbReference>